<dbReference type="Gene3D" id="1.25.40.10">
    <property type="entry name" value="Tetratricopeptide repeat domain"/>
    <property type="match status" value="2"/>
</dbReference>
<dbReference type="InParanoid" id="A0A6P8J362"/>
<evidence type="ECO:0000313" key="4">
    <source>
        <dbReference type="RefSeq" id="XP_031574416.1"/>
    </source>
</evidence>
<keyword evidence="1" id="KW-0677">Repeat</keyword>
<dbReference type="PANTHER" id="PTHR45641">
    <property type="entry name" value="TETRATRICOPEPTIDE REPEAT PROTEIN (AFU_ORTHOLOGUE AFUA_6G03870)"/>
    <property type="match status" value="1"/>
</dbReference>
<dbReference type="OrthoDB" id="5974372at2759"/>
<protein>
    <submittedName>
        <fullName evidence="4">Uncharacterized protein LOC116308174</fullName>
    </submittedName>
</protein>
<proteinExistence type="predicted"/>
<organism evidence="3 4">
    <name type="scientific">Actinia tenebrosa</name>
    <name type="common">Australian red waratah sea anemone</name>
    <dbReference type="NCBI Taxonomy" id="6105"/>
    <lineage>
        <taxon>Eukaryota</taxon>
        <taxon>Metazoa</taxon>
        <taxon>Cnidaria</taxon>
        <taxon>Anthozoa</taxon>
        <taxon>Hexacorallia</taxon>
        <taxon>Actiniaria</taxon>
        <taxon>Actiniidae</taxon>
        <taxon>Actinia</taxon>
    </lineage>
</organism>
<dbReference type="SUPFAM" id="SSF48452">
    <property type="entry name" value="TPR-like"/>
    <property type="match status" value="1"/>
</dbReference>
<dbReference type="PANTHER" id="PTHR45641:SF19">
    <property type="entry name" value="NEPHROCYSTIN-3"/>
    <property type="match status" value="1"/>
</dbReference>
<dbReference type="InterPro" id="IPR011990">
    <property type="entry name" value="TPR-like_helical_dom_sf"/>
</dbReference>
<name>A0A6P8J362_ACTTE</name>
<evidence type="ECO:0000313" key="3">
    <source>
        <dbReference type="Proteomes" id="UP000515163"/>
    </source>
</evidence>
<dbReference type="GeneID" id="116308174"/>
<dbReference type="Proteomes" id="UP000515163">
    <property type="component" value="Unplaced"/>
</dbReference>
<dbReference type="KEGG" id="aten:116308174"/>
<keyword evidence="3" id="KW-1185">Reference proteome</keyword>
<sequence length="283" mass="32811">MKQKSQILNVLGFTYRERYELDLAEAYMSMCVEVTKQAYGDIHEEVVERLCNYGIILHDLWQNERAIQVLKEARRMAESLGSDLPICAQVYNYTAKVFLRWFLGLIYTEGMTEKAINYLNKSKNLHEKALQIYENLQGKEHKFYAGTLMTYSMVLRHQGEIETAFQHCEEAVSIYRSSGHIAWPRALTWLADICFARKEFDVAKRYLEQAIKGDNEFGTTIISPGAFHPQALLAEALLKTGPKENGIRILKECIDEWKKKGMHPQHYWIVRAQSAISDYENRA</sequence>
<dbReference type="Pfam" id="PF13424">
    <property type="entry name" value="TPR_12"/>
    <property type="match status" value="2"/>
</dbReference>
<reference evidence="4" key="1">
    <citation type="submission" date="2025-08" db="UniProtKB">
        <authorList>
            <consortium name="RefSeq"/>
        </authorList>
    </citation>
    <scope>IDENTIFICATION</scope>
    <source>
        <tissue evidence="4">Tentacle</tissue>
    </source>
</reference>
<evidence type="ECO:0000256" key="2">
    <source>
        <dbReference type="ARBA" id="ARBA00022803"/>
    </source>
</evidence>
<evidence type="ECO:0000256" key="1">
    <source>
        <dbReference type="ARBA" id="ARBA00022737"/>
    </source>
</evidence>
<gene>
    <name evidence="4" type="primary">LOC116308174</name>
</gene>
<dbReference type="RefSeq" id="XP_031574416.1">
    <property type="nucleotide sequence ID" value="XM_031718556.1"/>
</dbReference>
<dbReference type="AlphaFoldDB" id="A0A6P8J362"/>
<accession>A0A6P8J362</accession>
<keyword evidence="2" id="KW-0802">TPR repeat</keyword>